<evidence type="ECO:0000256" key="2">
    <source>
        <dbReference type="ARBA" id="ARBA00023242"/>
    </source>
</evidence>
<proteinExistence type="predicted"/>
<dbReference type="SUPFAM" id="SSF57701">
    <property type="entry name" value="Zn2/Cys6 DNA-binding domain"/>
    <property type="match status" value="1"/>
</dbReference>
<dbReference type="PROSITE" id="PS50048">
    <property type="entry name" value="ZN2_CY6_FUNGAL_2"/>
    <property type="match status" value="1"/>
</dbReference>
<dbReference type="InterPro" id="IPR021858">
    <property type="entry name" value="Fun_TF"/>
</dbReference>
<feature type="compositionally biased region" description="Pro residues" evidence="3">
    <location>
        <begin position="237"/>
        <end position="249"/>
    </location>
</feature>
<evidence type="ECO:0000256" key="3">
    <source>
        <dbReference type="SAM" id="MobiDB-lite"/>
    </source>
</evidence>
<comment type="caution">
    <text evidence="5">The sequence shown here is derived from an EMBL/GenBank/DDBJ whole genome shotgun (WGS) entry which is preliminary data.</text>
</comment>
<evidence type="ECO:0000313" key="6">
    <source>
        <dbReference type="Proteomes" id="UP000664521"/>
    </source>
</evidence>
<dbReference type="InterPro" id="IPR036864">
    <property type="entry name" value="Zn2-C6_fun-type_DNA-bd_sf"/>
</dbReference>
<evidence type="ECO:0000259" key="4">
    <source>
        <dbReference type="PROSITE" id="PS50048"/>
    </source>
</evidence>
<dbReference type="CDD" id="cd00067">
    <property type="entry name" value="GAL4"/>
    <property type="match status" value="1"/>
</dbReference>
<accession>A0A8H3PHN7</accession>
<sequence length="867" mass="95543">MPRPKKPGAEPKKRSRHGCWPCKTRKIKCGEEKPNCLNCSRQGDTCDYSIRLNWFRSDVAHTSPAQSRPSLSTRSSSDGEYSRLKSAGSAETVARKQALSASPPKDTPSPAEPPPLEQRQSYGSSCSRPQSTDYHTRPRSSITSPANPPRSFRSTPPLDAAAADARAQTMYTQESNHKEGSVSGLTMGSSQAMGYRDPVSTNQLLRFREYPSPADSNIDNSSVESPPYINPPSQMQMPPPYQAPVPHSPYPLMARRYPDEGQASAAEHRNKRMRLSPSFDPPNIDSLSRFQGMQYTNSTTSQFRPTFSQPASNGALYSPSRYPNPIPTPTGSAVSDEYYPLPSSKPQAVSDDPDLRRLSVKSLLADDTEQPDSGGESIPPPPPLDPFIHYGVDRGFADLDLPKNKDSLALNGITPSMSSPGLFRHGSGGADGRDAFPEFGFAIYNVDPAHGERGYYAEPVTVSIPRSLGDLPPALRDNPMNLLYFHHFLNHTARILVPHDCLENPFRNILPKMALQDLNLLHLLLAYSASHRSRLLKHPEPANRIALWVQDIFPALSRALDDPGSQISNANLATAIMLASLEIISPNTFEVPIPWQSHLNVARRMLLARGGARSIHRKDAVSYFLSRWFAYLDVIGSLSGGKKEQPLFSGDHWVVEGEDDLQIDCITGSTSRCIGLLARIAELAKQSDTERIDSDGAVIENWSPSLRIVSAAKELKAGLQEARALKYKGCPHRNSSEAEAVWDSIEMVATNEAFHWAGLIHLQRRVLRKPPWDPEVQTPVREIVIALDRVRKGGMAEACLLFPMFTAGCQAREDWQREKLLERLKSVEGSGMTQVGTRFDAFGEEAGIAICLVADDLRVGTQSESID</sequence>
<dbReference type="SMART" id="SM00066">
    <property type="entry name" value="GAL4"/>
    <property type="match status" value="1"/>
</dbReference>
<dbReference type="GO" id="GO:0000976">
    <property type="term" value="F:transcription cis-regulatory region binding"/>
    <property type="evidence" value="ECO:0007669"/>
    <property type="project" value="TreeGrafter"/>
</dbReference>
<dbReference type="Pfam" id="PF00172">
    <property type="entry name" value="Zn_clus"/>
    <property type="match status" value="1"/>
</dbReference>
<feature type="compositionally biased region" description="Polar residues" evidence="3">
    <location>
        <begin position="118"/>
        <end position="145"/>
    </location>
</feature>
<gene>
    <name evidence="5" type="ORF">HETSPECPRED_002437</name>
</gene>
<keyword evidence="6" id="KW-1185">Reference proteome</keyword>
<dbReference type="PANTHER" id="PTHR37534:SF43">
    <property type="entry name" value="FINGER DOMAIN PROTEIN, PUTATIVE (AFU_ORTHOLOGUE AFUA_1G01850)-RELATED"/>
    <property type="match status" value="1"/>
</dbReference>
<organism evidence="5 6">
    <name type="scientific">Heterodermia speciosa</name>
    <dbReference type="NCBI Taxonomy" id="116794"/>
    <lineage>
        <taxon>Eukaryota</taxon>
        <taxon>Fungi</taxon>
        <taxon>Dikarya</taxon>
        <taxon>Ascomycota</taxon>
        <taxon>Pezizomycotina</taxon>
        <taxon>Lecanoromycetes</taxon>
        <taxon>OSLEUM clade</taxon>
        <taxon>Lecanoromycetidae</taxon>
        <taxon>Caliciales</taxon>
        <taxon>Physciaceae</taxon>
        <taxon>Heterodermia</taxon>
    </lineage>
</organism>
<comment type="subcellular location">
    <subcellularLocation>
        <location evidence="1">Nucleus</location>
    </subcellularLocation>
</comment>
<dbReference type="InterPro" id="IPR001138">
    <property type="entry name" value="Zn2Cys6_DnaBD"/>
</dbReference>
<evidence type="ECO:0000313" key="5">
    <source>
        <dbReference type="EMBL" id="CAF9940535.1"/>
    </source>
</evidence>
<protein>
    <recommendedName>
        <fullName evidence="4">Zn(2)-C6 fungal-type domain-containing protein</fullName>
    </recommendedName>
</protein>
<feature type="domain" description="Zn(2)-C6 fungal-type" evidence="4">
    <location>
        <begin position="18"/>
        <end position="48"/>
    </location>
</feature>
<dbReference type="PANTHER" id="PTHR37534">
    <property type="entry name" value="TRANSCRIPTIONAL ACTIVATOR PROTEIN UGA3"/>
    <property type="match status" value="1"/>
</dbReference>
<dbReference type="PROSITE" id="PS00463">
    <property type="entry name" value="ZN2_CY6_FUNGAL_1"/>
    <property type="match status" value="1"/>
</dbReference>
<feature type="compositionally biased region" description="Polar residues" evidence="3">
    <location>
        <begin position="183"/>
        <end position="192"/>
    </location>
</feature>
<feature type="compositionally biased region" description="Low complexity" evidence="3">
    <location>
        <begin position="67"/>
        <end position="76"/>
    </location>
</feature>
<dbReference type="GO" id="GO:0045944">
    <property type="term" value="P:positive regulation of transcription by RNA polymerase II"/>
    <property type="evidence" value="ECO:0007669"/>
    <property type="project" value="TreeGrafter"/>
</dbReference>
<dbReference type="GO" id="GO:0005634">
    <property type="term" value="C:nucleus"/>
    <property type="evidence" value="ECO:0007669"/>
    <property type="project" value="UniProtKB-SubCell"/>
</dbReference>
<dbReference type="GO" id="GO:0000981">
    <property type="term" value="F:DNA-binding transcription factor activity, RNA polymerase II-specific"/>
    <property type="evidence" value="ECO:0007669"/>
    <property type="project" value="InterPro"/>
</dbReference>
<name>A0A8H3PHN7_9LECA</name>
<keyword evidence="2" id="KW-0539">Nucleus</keyword>
<dbReference type="Proteomes" id="UP000664521">
    <property type="component" value="Unassembled WGS sequence"/>
</dbReference>
<dbReference type="OrthoDB" id="5229455at2759"/>
<feature type="compositionally biased region" description="Pro residues" evidence="3">
    <location>
        <begin position="105"/>
        <end position="116"/>
    </location>
</feature>
<dbReference type="AlphaFoldDB" id="A0A8H3PHN7"/>
<evidence type="ECO:0000256" key="1">
    <source>
        <dbReference type="ARBA" id="ARBA00004123"/>
    </source>
</evidence>
<feature type="compositionally biased region" description="Polar residues" evidence="3">
    <location>
        <begin position="299"/>
        <end position="312"/>
    </location>
</feature>
<dbReference type="GO" id="GO:0008270">
    <property type="term" value="F:zinc ion binding"/>
    <property type="evidence" value="ECO:0007669"/>
    <property type="project" value="InterPro"/>
</dbReference>
<dbReference type="EMBL" id="CAJPDS010000156">
    <property type="protein sequence ID" value="CAF9940535.1"/>
    <property type="molecule type" value="Genomic_DNA"/>
</dbReference>
<feature type="region of interest" description="Disordered" evidence="3">
    <location>
        <begin position="299"/>
        <end position="385"/>
    </location>
</feature>
<dbReference type="Pfam" id="PF11951">
    <property type="entry name" value="Fungal_trans_2"/>
    <property type="match status" value="1"/>
</dbReference>
<dbReference type="Gene3D" id="4.10.240.10">
    <property type="entry name" value="Zn(2)-C6 fungal-type DNA-binding domain"/>
    <property type="match status" value="1"/>
</dbReference>
<reference evidence="5" key="1">
    <citation type="submission" date="2021-03" db="EMBL/GenBank/DDBJ databases">
        <authorList>
            <person name="Tagirdzhanova G."/>
        </authorList>
    </citation>
    <scope>NUCLEOTIDE SEQUENCE</scope>
</reference>
<feature type="compositionally biased region" description="Polar residues" evidence="3">
    <location>
        <begin position="214"/>
        <end position="224"/>
    </location>
</feature>
<feature type="region of interest" description="Disordered" evidence="3">
    <location>
        <begin position="60"/>
        <end position="286"/>
    </location>
</feature>